<dbReference type="EMBL" id="PGVE01000012">
    <property type="protein sequence ID" value="PLS09518.1"/>
    <property type="molecule type" value="Genomic_DNA"/>
</dbReference>
<dbReference type="AlphaFoldDB" id="A0A2N5HVG8"/>
<name>A0A2N5HVG8_9BACI</name>
<reference evidence="2 3" key="1">
    <citation type="submission" date="2017-11" db="EMBL/GenBank/DDBJ databases">
        <title>Comparitive Functional Genomics of Dry Heat Resistant strains isolated from the Viking Spacecraft.</title>
        <authorList>
            <person name="Seuylemezian A."/>
            <person name="Cooper K."/>
            <person name="Vaishampayan P."/>
        </authorList>
    </citation>
    <scope>NUCLEOTIDE SEQUENCE [LARGE SCALE GENOMIC DNA]</scope>
    <source>
        <strain evidence="2 3">V32-6</strain>
    </source>
</reference>
<gene>
    <name evidence="2" type="ORF">CVD27_01370</name>
</gene>
<dbReference type="InterPro" id="IPR003781">
    <property type="entry name" value="CoA-bd"/>
</dbReference>
<feature type="domain" description="CoA-binding" evidence="1">
    <location>
        <begin position="14"/>
        <end position="107"/>
    </location>
</feature>
<dbReference type="SUPFAM" id="SSF51735">
    <property type="entry name" value="NAD(P)-binding Rossmann-fold domains"/>
    <property type="match status" value="1"/>
</dbReference>
<dbReference type="Proteomes" id="UP000234950">
    <property type="component" value="Unassembled WGS sequence"/>
</dbReference>
<proteinExistence type="predicted"/>
<sequence length="137" mass="15313">MAIVNPSREEIGAILNKAKRIAVVGLSDNPLKASYQVSKVMQNAGYEIIPVNPTVDQVLGVKAVASLKDIEGHIDIVNVFRRSEQLLDVAKEFDEIDADVYWAQLGLANEEAYQFLKEKGYTVIMDRCIKIEYAITR</sequence>
<dbReference type="PANTHER" id="PTHR33303">
    <property type="entry name" value="CYTOPLASMIC PROTEIN-RELATED"/>
    <property type="match status" value="1"/>
</dbReference>
<protein>
    <submittedName>
        <fullName evidence="2">CoA-binding protein</fullName>
    </submittedName>
</protein>
<dbReference type="Gene3D" id="3.40.50.720">
    <property type="entry name" value="NAD(P)-binding Rossmann-like Domain"/>
    <property type="match status" value="1"/>
</dbReference>
<dbReference type="SMART" id="SM00881">
    <property type="entry name" value="CoA_binding"/>
    <property type="match status" value="1"/>
</dbReference>
<dbReference type="OrthoDB" id="9804695at2"/>
<evidence type="ECO:0000259" key="1">
    <source>
        <dbReference type="SMART" id="SM00881"/>
    </source>
</evidence>
<evidence type="ECO:0000313" key="2">
    <source>
        <dbReference type="EMBL" id="PLS09518.1"/>
    </source>
</evidence>
<dbReference type="InterPro" id="IPR036291">
    <property type="entry name" value="NAD(P)-bd_dom_sf"/>
</dbReference>
<evidence type="ECO:0000313" key="3">
    <source>
        <dbReference type="Proteomes" id="UP000234950"/>
    </source>
</evidence>
<dbReference type="Pfam" id="PF13380">
    <property type="entry name" value="CoA_binding_2"/>
    <property type="match status" value="1"/>
</dbReference>
<comment type="caution">
    <text evidence="2">The sequence shown here is derived from an EMBL/GenBank/DDBJ whole genome shotgun (WGS) entry which is preliminary data.</text>
</comment>
<accession>A0A2N5HVG8</accession>
<dbReference type="PANTHER" id="PTHR33303:SF2">
    <property type="entry name" value="COA-BINDING DOMAIN-CONTAINING PROTEIN"/>
    <property type="match status" value="1"/>
</dbReference>
<dbReference type="RefSeq" id="WP_101646102.1">
    <property type="nucleotide sequence ID" value="NZ_PGVE01000012.1"/>
</dbReference>
<organism evidence="2 3">
    <name type="scientific">Neobacillus cucumis</name>
    <dbReference type="NCBI Taxonomy" id="1740721"/>
    <lineage>
        <taxon>Bacteria</taxon>
        <taxon>Bacillati</taxon>
        <taxon>Bacillota</taxon>
        <taxon>Bacilli</taxon>
        <taxon>Bacillales</taxon>
        <taxon>Bacillaceae</taxon>
        <taxon>Neobacillus</taxon>
    </lineage>
</organism>
<keyword evidence="3" id="KW-1185">Reference proteome</keyword>